<dbReference type="GO" id="GO:0045787">
    <property type="term" value="P:positive regulation of cell cycle"/>
    <property type="evidence" value="ECO:0007669"/>
    <property type="project" value="UniProtKB-ARBA"/>
</dbReference>
<dbReference type="FunFam" id="3.30.1010.10:FF:000004">
    <property type="entry name" value="Serine/threonine-protein kinase TOR"/>
    <property type="match status" value="1"/>
</dbReference>
<dbReference type="InterPro" id="IPR024585">
    <property type="entry name" value="mTOR_dom"/>
</dbReference>
<accession>A0A9P0GK85</accession>
<dbReference type="SUPFAM" id="SSF56112">
    <property type="entry name" value="Protein kinase-like (PK-like)"/>
    <property type="match status" value="1"/>
</dbReference>
<dbReference type="GO" id="GO:0008361">
    <property type="term" value="P:regulation of cell size"/>
    <property type="evidence" value="ECO:0007669"/>
    <property type="project" value="UniProtKB-ARBA"/>
</dbReference>
<dbReference type="InterPro" id="IPR057564">
    <property type="entry name" value="HEAT_ATR"/>
</dbReference>
<dbReference type="FunFam" id="1.25.10.10:FF:000094">
    <property type="entry name" value="Serine/threonine-protein kinase mTOR"/>
    <property type="match status" value="1"/>
</dbReference>
<dbReference type="EMBL" id="OV651820">
    <property type="protein sequence ID" value="CAH1114097.1"/>
    <property type="molecule type" value="Genomic_DNA"/>
</dbReference>
<dbReference type="SMART" id="SM01346">
    <property type="entry name" value="DUF3385"/>
    <property type="match status" value="1"/>
</dbReference>
<dbReference type="Gene3D" id="3.30.1010.10">
    <property type="entry name" value="Phosphatidylinositol 3-kinase Catalytic Subunit, Chain A, domain 4"/>
    <property type="match status" value="1"/>
</dbReference>
<dbReference type="InterPro" id="IPR011009">
    <property type="entry name" value="Kinase-like_dom_sf"/>
</dbReference>
<dbReference type="PROSITE" id="PS00915">
    <property type="entry name" value="PI3_4_KINASE_1"/>
    <property type="match status" value="1"/>
</dbReference>
<dbReference type="SUPFAM" id="SSF48371">
    <property type="entry name" value="ARM repeat"/>
    <property type="match status" value="1"/>
</dbReference>
<evidence type="ECO:0000256" key="3">
    <source>
        <dbReference type="ARBA" id="ARBA00022737"/>
    </source>
</evidence>
<evidence type="ECO:0000256" key="5">
    <source>
        <dbReference type="ARBA" id="ARBA00022777"/>
    </source>
</evidence>
<dbReference type="SMART" id="SM01345">
    <property type="entry name" value="Rapamycin_bind"/>
    <property type="match status" value="1"/>
</dbReference>
<evidence type="ECO:0000256" key="6">
    <source>
        <dbReference type="ARBA" id="ARBA00022803"/>
    </source>
</evidence>
<keyword evidence="5 11" id="KW-0418">Kinase</keyword>
<feature type="domain" description="PI3K/PI4K catalytic" evidence="12">
    <location>
        <begin position="2076"/>
        <end position="2373"/>
    </location>
</feature>
<dbReference type="PANTHER" id="PTHR11139:SF9">
    <property type="entry name" value="SERINE_THREONINE-PROTEIN KINASE MTOR"/>
    <property type="match status" value="1"/>
</dbReference>
<dbReference type="GO" id="GO:0051094">
    <property type="term" value="P:positive regulation of developmental process"/>
    <property type="evidence" value="ECO:0007669"/>
    <property type="project" value="UniProtKB-ARBA"/>
</dbReference>
<dbReference type="InterPro" id="IPR050517">
    <property type="entry name" value="DDR_Repair_Kinase"/>
</dbReference>
<dbReference type="Pfam" id="PF08771">
    <property type="entry name" value="FRB_dom"/>
    <property type="match status" value="1"/>
</dbReference>
<evidence type="ECO:0000256" key="4">
    <source>
        <dbReference type="ARBA" id="ARBA00022741"/>
    </source>
</evidence>
<reference evidence="15" key="1">
    <citation type="submission" date="2022-01" db="EMBL/GenBank/DDBJ databases">
        <authorList>
            <person name="King R."/>
        </authorList>
    </citation>
    <scope>NUCLEOTIDE SEQUENCE</scope>
</reference>
<keyword evidence="7 11" id="KW-0067">ATP-binding</keyword>
<dbReference type="InterPro" id="IPR036940">
    <property type="entry name" value="PI3/4_kinase_cat_sf"/>
</dbReference>
<evidence type="ECO:0000256" key="2">
    <source>
        <dbReference type="ARBA" id="ARBA00022679"/>
    </source>
</evidence>
<evidence type="ECO:0000256" key="11">
    <source>
        <dbReference type="RuleBase" id="RU364109"/>
    </source>
</evidence>
<dbReference type="GO" id="GO:0010605">
    <property type="term" value="P:negative regulation of macromolecule metabolic process"/>
    <property type="evidence" value="ECO:0007669"/>
    <property type="project" value="UniProtKB-ARBA"/>
</dbReference>
<dbReference type="InterPro" id="IPR016024">
    <property type="entry name" value="ARM-type_fold"/>
</dbReference>
<dbReference type="CDD" id="cd05169">
    <property type="entry name" value="PIKKc_TOR"/>
    <property type="match status" value="1"/>
</dbReference>
<evidence type="ECO:0000259" key="13">
    <source>
        <dbReference type="SMART" id="SM01343"/>
    </source>
</evidence>
<dbReference type="GO" id="GO:0045893">
    <property type="term" value="P:positive regulation of DNA-templated transcription"/>
    <property type="evidence" value="ECO:0007669"/>
    <property type="project" value="UniProtKB-ARBA"/>
</dbReference>
<keyword evidence="6" id="KW-0802">TPR repeat</keyword>
<feature type="domain" description="Serine/threonine-protein kinase mTOR" evidence="14">
    <location>
        <begin position="804"/>
        <end position="976"/>
    </location>
</feature>
<evidence type="ECO:0000256" key="10">
    <source>
        <dbReference type="ARBA" id="ARBA00048679"/>
    </source>
</evidence>
<dbReference type="Gene3D" id="1.25.10.10">
    <property type="entry name" value="Leucine-rich Repeat Variant"/>
    <property type="match status" value="5"/>
</dbReference>
<evidence type="ECO:0000313" key="16">
    <source>
        <dbReference type="Proteomes" id="UP001153636"/>
    </source>
</evidence>
<dbReference type="FunFam" id="1.25.10.10:FF:000060">
    <property type="entry name" value="Serine/threonine-protein kinase mTOR"/>
    <property type="match status" value="1"/>
</dbReference>
<dbReference type="OrthoDB" id="2250022at2759"/>
<dbReference type="InterPro" id="IPR003152">
    <property type="entry name" value="FATC_dom"/>
</dbReference>
<dbReference type="Proteomes" id="UP001153636">
    <property type="component" value="Chromosome 8"/>
</dbReference>
<dbReference type="InterPro" id="IPR000403">
    <property type="entry name" value="PI3/4_kinase_cat_dom"/>
</dbReference>
<dbReference type="GO" id="GO:0005634">
    <property type="term" value="C:nucleus"/>
    <property type="evidence" value="ECO:0007669"/>
    <property type="project" value="TreeGrafter"/>
</dbReference>
<organism evidence="15 16">
    <name type="scientific">Psylliodes chrysocephalus</name>
    <dbReference type="NCBI Taxonomy" id="3402493"/>
    <lineage>
        <taxon>Eukaryota</taxon>
        <taxon>Metazoa</taxon>
        <taxon>Ecdysozoa</taxon>
        <taxon>Arthropoda</taxon>
        <taxon>Hexapoda</taxon>
        <taxon>Insecta</taxon>
        <taxon>Pterygota</taxon>
        <taxon>Neoptera</taxon>
        <taxon>Endopterygota</taxon>
        <taxon>Coleoptera</taxon>
        <taxon>Polyphaga</taxon>
        <taxon>Cucujiformia</taxon>
        <taxon>Chrysomeloidea</taxon>
        <taxon>Chrysomelidae</taxon>
        <taxon>Galerucinae</taxon>
        <taxon>Alticini</taxon>
        <taxon>Psylliodes</taxon>
    </lineage>
</organism>
<dbReference type="Pfam" id="PF11865">
    <property type="entry name" value="mTOR_dom"/>
    <property type="match status" value="1"/>
</dbReference>
<dbReference type="GO" id="GO:0004674">
    <property type="term" value="F:protein serine/threonine kinase activity"/>
    <property type="evidence" value="ECO:0007669"/>
    <property type="project" value="UniProtKB-KW"/>
</dbReference>
<protein>
    <recommendedName>
        <fullName evidence="11">Serine/threonine-protein kinase TOR</fullName>
        <ecNumber evidence="11">2.7.11.1</ecNumber>
    </recommendedName>
</protein>
<gene>
    <name evidence="15" type="ORF">PSYICH_LOCUS14445</name>
</gene>
<dbReference type="InterPro" id="IPR011989">
    <property type="entry name" value="ARM-like"/>
</dbReference>
<dbReference type="GO" id="GO:0044877">
    <property type="term" value="F:protein-containing complex binding"/>
    <property type="evidence" value="ECO:0007669"/>
    <property type="project" value="InterPro"/>
</dbReference>
<keyword evidence="8" id="KW-0131">Cell cycle</keyword>
<dbReference type="GO" id="GO:0031931">
    <property type="term" value="C:TORC1 complex"/>
    <property type="evidence" value="ECO:0007669"/>
    <property type="project" value="UniProtKB-ARBA"/>
</dbReference>
<dbReference type="FunFam" id="1.10.1070.11:FF:000007">
    <property type="entry name" value="Serine/threonine-protein kinase TOR"/>
    <property type="match status" value="1"/>
</dbReference>
<dbReference type="InterPro" id="IPR003151">
    <property type="entry name" value="PIK-rel_kinase_FAT"/>
</dbReference>
<keyword evidence="11" id="KW-0723">Serine/threonine-protein kinase</keyword>
<dbReference type="InterPro" id="IPR026683">
    <property type="entry name" value="TOR_cat"/>
</dbReference>
<dbReference type="InterPro" id="IPR009076">
    <property type="entry name" value="FRB_dom"/>
</dbReference>
<dbReference type="Pfam" id="PF00454">
    <property type="entry name" value="PI3_PI4_kinase"/>
    <property type="match status" value="1"/>
</dbReference>
<keyword evidence="2 11" id="KW-0808">Transferase</keyword>
<evidence type="ECO:0000259" key="14">
    <source>
        <dbReference type="SMART" id="SM01346"/>
    </source>
</evidence>
<dbReference type="EC" id="2.7.11.1" evidence="11"/>
<comment type="catalytic activity">
    <reaction evidence="9 11">
        <text>L-threonyl-[protein] + ATP = O-phospho-L-threonyl-[protein] + ADP + H(+)</text>
        <dbReference type="Rhea" id="RHEA:46608"/>
        <dbReference type="Rhea" id="RHEA-COMP:11060"/>
        <dbReference type="Rhea" id="RHEA-COMP:11605"/>
        <dbReference type="ChEBI" id="CHEBI:15378"/>
        <dbReference type="ChEBI" id="CHEBI:30013"/>
        <dbReference type="ChEBI" id="CHEBI:30616"/>
        <dbReference type="ChEBI" id="CHEBI:61977"/>
        <dbReference type="ChEBI" id="CHEBI:456216"/>
        <dbReference type="EC" id="2.7.11.1"/>
    </reaction>
</comment>
<dbReference type="SUPFAM" id="SSF47212">
    <property type="entry name" value="FKBP12-rapamycin-binding domain of FKBP-rapamycin-associated protein (FRAP)"/>
    <property type="match status" value="1"/>
</dbReference>
<name>A0A9P0GK85_9CUCU</name>
<proteinExistence type="inferred from homology"/>
<dbReference type="Pfam" id="PF23593">
    <property type="entry name" value="HEAT_ATR"/>
    <property type="match status" value="1"/>
</dbReference>
<dbReference type="SMART" id="SM00146">
    <property type="entry name" value="PI3Kc"/>
    <property type="match status" value="1"/>
</dbReference>
<evidence type="ECO:0000256" key="1">
    <source>
        <dbReference type="ARBA" id="ARBA00011031"/>
    </source>
</evidence>
<dbReference type="InterPro" id="IPR018936">
    <property type="entry name" value="PI3/4_kinase_CS"/>
</dbReference>
<keyword evidence="3" id="KW-0677">Repeat</keyword>
<dbReference type="SMART" id="SM01343">
    <property type="entry name" value="FATC"/>
    <property type="match status" value="1"/>
</dbReference>
<dbReference type="GO" id="GO:0038202">
    <property type="term" value="P:TORC1 signaling"/>
    <property type="evidence" value="ECO:0007669"/>
    <property type="project" value="TreeGrafter"/>
</dbReference>
<dbReference type="GO" id="GO:0005524">
    <property type="term" value="F:ATP binding"/>
    <property type="evidence" value="ECO:0007669"/>
    <property type="project" value="UniProtKB-KW"/>
</dbReference>
<dbReference type="InterPro" id="IPR036738">
    <property type="entry name" value="FRB_sf"/>
</dbReference>
<feature type="domain" description="FATC" evidence="13">
    <location>
        <begin position="2403"/>
        <end position="2435"/>
    </location>
</feature>
<dbReference type="GO" id="GO:0005737">
    <property type="term" value="C:cytoplasm"/>
    <property type="evidence" value="ECO:0007669"/>
    <property type="project" value="TreeGrafter"/>
</dbReference>
<evidence type="ECO:0000256" key="8">
    <source>
        <dbReference type="ARBA" id="ARBA00023306"/>
    </source>
</evidence>
<evidence type="ECO:0000259" key="12">
    <source>
        <dbReference type="SMART" id="SM00146"/>
    </source>
</evidence>
<dbReference type="Pfam" id="PF02260">
    <property type="entry name" value="FATC"/>
    <property type="match status" value="1"/>
</dbReference>
<dbReference type="FunFam" id="1.20.120.150:FF:000001">
    <property type="entry name" value="Serine/threonine-protein kinase TOR"/>
    <property type="match status" value="1"/>
</dbReference>
<dbReference type="Gene3D" id="1.10.1070.11">
    <property type="entry name" value="Phosphatidylinositol 3-/4-kinase, catalytic domain"/>
    <property type="match status" value="1"/>
</dbReference>
<evidence type="ECO:0000313" key="15">
    <source>
        <dbReference type="EMBL" id="CAH1114097.1"/>
    </source>
</evidence>
<dbReference type="Gene3D" id="1.20.120.150">
    <property type="entry name" value="FKBP12-rapamycin binding domain"/>
    <property type="match status" value="1"/>
</dbReference>
<dbReference type="GO" id="GO:2000243">
    <property type="term" value="P:positive regulation of reproductive process"/>
    <property type="evidence" value="ECO:0007669"/>
    <property type="project" value="UniProtKB-ARBA"/>
</dbReference>
<dbReference type="Pfam" id="PF02259">
    <property type="entry name" value="FAT"/>
    <property type="match status" value="1"/>
</dbReference>
<dbReference type="PROSITE" id="PS00916">
    <property type="entry name" value="PI3_4_KINASE_2"/>
    <property type="match status" value="1"/>
</dbReference>
<comment type="catalytic activity">
    <reaction evidence="10">
        <text>L-seryl-[protein] + ATP = O-phospho-L-seryl-[protein] + ADP + H(+)</text>
        <dbReference type="Rhea" id="RHEA:17989"/>
        <dbReference type="Rhea" id="RHEA-COMP:9863"/>
        <dbReference type="Rhea" id="RHEA-COMP:11604"/>
        <dbReference type="ChEBI" id="CHEBI:15378"/>
        <dbReference type="ChEBI" id="CHEBI:29999"/>
        <dbReference type="ChEBI" id="CHEBI:30616"/>
        <dbReference type="ChEBI" id="CHEBI:83421"/>
        <dbReference type="ChEBI" id="CHEBI:456216"/>
        <dbReference type="EC" id="2.7.11.1"/>
    </reaction>
</comment>
<evidence type="ECO:0000256" key="7">
    <source>
        <dbReference type="ARBA" id="ARBA00022840"/>
    </source>
</evidence>
<dbReference type="GO" id="GO:0045930">
    <property type="term" value="P:negative regulation of mitotic cell cycle"/>
    <property type="evidence" value="ECO:0007669"/>
    <property type="project" value="UniProtKB-ARBA"/>
</dbReference>
<comment type="similarity">
    <text evidence="1 11">Belongs to the PI3/PI4-kinase family.</text>
</comment>
<dbReference type="GO" id="GO:0051896">
    <property type="term" value="P:regulation of phosphatidylinositol 3-kinase/protein kinase B signal transduction"/>
    <property type="evidence" value="ECO:0007669"/>
    <property type="project" value="UniProtKB-ARBA"/>
</dbReference>
<keyword evidence="4 11" id="KW-0547">Nucleotide-binding</keyword>
<keyword evidence="16" id="KW-1185">Reference proteome</keyword>
<sequence>MSTIALQQFVANLKSRYEHVRYKAVNDLALYVKSELREATADEINNFLDEFNHHIFEMVSSNDVNEKKGGILAIVCLISTDVGNMTSRISRFANYLRNLLPSNDVGVMELVAKAMGHLAIVSGSKASEYVEFEVKRAFEWLQEDKADGKRHAAVLVLKELAITMPTYFYQQVSQFFELITNAIQDPKVAIREGAVEALRAALVVTAQREVGKVSWYRQCYEESGKLLLADKGERIKDERVHAFLLIQNEVLRLANASWERKYTCLLERTDPKRSNDQESFSFNRPLFMYPTPHKKTINYQLLQTLTPEKTVIIESPACHQLVAEKFPYICIDIMQQKFNRYSYVQQTLLNILPRLAAFDKTDFVQKHLPGSMNYLFNMLRSREKERNMAFIAVGLIAIAVEEEIEPYVDRIMELIKGALPRSEMTLKKRATIDPSVFKCITFLALALESHEKMDIPNILEQMLATGLSSSLTICLRELAKSVPIHKEKISLGLLKMLSQILLNKPLIHPGTPRHLTTNLIPINSSSDMYDTQIIVLALHTLGTFDFEGQRLLPFVQRCANHFLVHDQTEIRLEAVRTTCRLLRHAIRSTVKNPSDTVTTTVASVLNRLLSVGLIDMEAIVRRGVLMSLDPTFDHHLAQAESLGALFIALQDEVFEIREVALFTIGRLSCMNPAYIMPSLRKVLVQLLTELEHSGIGRNKEQGARMLDHLVVSAPRLIRPYMEPILKVLVPKLKEPEPNPGVILSVLMTIGDLAEVTGGDSELQQWMHELMQILLDILSDSSSPDKRSAALCTLGQLVGATGHLVNPYNQYPLLLDVLINFLKTEQQPAIRRETIRVLGLLGALDPYKHKINRGQIDYQPEAPMLIAMTDKGAGESDGEFGLNSSEMLVSMSSHTLEEYYLAMAIATLMKIIRDPALAQHHTMVVQAVTFTFKSLGIKCVPYISQVLPSLLNVVRTADVNFREFLFQQLAQLVAIVKQHIRNYLDDICDLIKEFWVPNSSIQSTIILLLEHIAIALGAEFKVYLPRLIPQILRVLNHDTSKDKQYTLKLLEAMHKFGNNLEDYMHLILPPIVKLFDAPDCPTAVQKQALETIDQLAEILDFSDFISRIIHPLMRTIDKNNSPELREAAIECLCTLVMQLGRKFCIFVPMVTKIMSKHKIQNRKFEILLSKIQTETTMADETDLGITRTKTKRSREDTAVTNDSSMSQRLKVSVKNLQQAWTPSRRVSKDDWLEWLRCLSLELLKQSPIPALRSCLPLAQTYSQLPKDLFNAAFVSCWAELLDDKQKSLILGLELALKVPNVPEITQTILNLAEFMEHCDKGPLPLDPHLLGEHAMHCRAYAKALHYKEEEFQRAGGNNDNVVESLISINNKLQQKEAAEGLLQYVLRKSGNALVKVGWYEKLHNWDKALGMYEEKLESEEFDQEAILGQMRCLEALGEWSGLHDLVEIKYNVLSENFKQKACRLAAASAFGLHNWSSMERYVKCIPLDSQEGAFYRAILAIHKEQYRVAQDYIYTARDMLDKELTAMAGESYQRAYGAMVQVQILSELEEVMQYKLVPERRPTIRALWWQRLQAGQSLVEDWQKIIQVHSLVLEPQEDIHTWLKYAALCRKNGSIQLSHKTLVMLLGYDPEENPQILLPVTSPHVTFAYTKHLWATDQKPRAFQQLELFLNEYTLHTESNLTPEERQALLARCYLKLGTWQESLEGITENSVTNILNCYQQATEYDKDWYKAWHSWAYMNFETVLFYKNKQDTEKGKSERPNNDSETNLDLNKHTVLAVQGFFKSIYLSQGSSLQDTLRLLTLWFDYGQSAQVSEAIAEGIRLVEKNTWLQVIPQLIARIDTNRLLVSKLINHLLVDIGKTHPQALVYPLTVATKSNSSVRRSAANKILKSMSEHSHTLVRQALMASEELIRVAILWHEIWHEGLEEASRLYFGERNVEGMLRILEPLHTMMQRGPATLKETSFNQAYGRDLADAHEWCQRYKVSGSIRDLNQAWDLYYHVFRRISRQLPQLTSLELQYVSPNLLICKDLELAVPGSYSPGQNIVRIDHFNPSLEVITSKQRPRKLVIRGSNGKDYMFLLKGHEDLRQDERVMQLFGLVNTLLLKDPDTFRRNLTIQRYAVIPLSTNSGLIGWVPHCDTLHTLIRDYRDKKKILLNIEHRIMLRMAADYDHLTVMQKVEVFEHALEHTHGDDLAKLLWLKSPSSEVWFDRRTNYIRSLAVMSIVGYILGLGDRHPSNLMLDRLSGKILHIDFGDCFEVAMTREKFPEKIPFRLTRMLINAMEVTGIDGTYRRTCESVMSVLHRNKDSLMAVLEAFVYDPLLNWRLMDATMKNRTNTGEIGSFSTVGTSQDHDLIESLSLTLNKKNLLADIVSESSQPEGVNKKAVSIINRVRDKLTGNDFNADESLTVEKQVDLLILQATSNENLCQCYIGWCPFW</sequence>
<dbReference type="PANTHER" id="PTHR11139">
    <property type="entry name" value="ATAXIA TELANGIECTASIA MUTATED ATM -RELATED"/>
    <property type="match status" value="1"/>
</dbReference>
<dbReference type="GO" id="GO:0051240">
    <property type="term" value="P:positive regulation of multicellular organismal process"/>
    <property type="evidence" value="ECO:0007669"/>
    <property type="project" value="UniProtKB-ARBA"/>
</dbReference>
<dbReference type="GO" id="GO:0031932">
    <property type="term" value="C:TORC2 complex"/>
    <property type="evidence" value="ECO:0007669"/>
    <property type="project" value="TreeGrafter"/>
</dbReference>
<dbReference type="GO" id="GO:0016242">
    <property type="term" value="P:negative regulation of macroautophagy"/>
    <property type="evidence" value="ECO:0007669"/>
    <property type="project" value="TreeGrafter"/>
</dbReference>
<evidence type="ECO:0000256" key="9">
    <source>
        <dbReference type="ARBA" id="ARBA00047899"/>
    </source>
</evidence>